<name>A0A0D5NPA2_9BACL</name>
<dbReference type="KEGG" id="pbj:VN24_21925"/>
<dbReference type="OrthoDB" id="191350at2"/>
<reference evidence="2" key="2">
    <citation type="submission" date="2015-03" db="EMBL/GenBank/DDBJ databases">
        <title>Genome sequence of Paenibacillus beijingensis strain DSM 24997T.</title>
        <authorList>
            <person name="Kwak Y."/>
            <person name="Shin J.-H."/>
        </authorList>
    </citation>
    <scope>NUCLEOTIDE SEQUENCE [LARGE SCALE GENOMIC DNA]</scope>
    <source>
        <strain evidence="2">DSM 24997</strain>
    </source>
</reference>
<dbReference type="InterPro" id="IPR025355">
    <property type="entry name" value="DUF4259"/>
</dbReference>
<evidence type="ECO:0008006" key="3">
    <source>
        <dbReference type="Google" id="ProtNLM"/>
    </source>
</evidence>
<accession>A0A0D5NPA2</accession>
<dbReference type="AlphaFoldDB" id="A0A0D5NPA2"/>
<sequence length="131" mass="14845">MGAWGYGNFENDIVLDWVEDLLDTQDLRLISESINTVLDDSYLDAATASIAVGAIEILAAMQNRPGTEDYDDELEDWINQHKGQGTNLLVTANEALGKILTISELKELWQESENYEDWVKTIKELEERLIL</sequence>
<keyword evidence="2" id="KW-1185">Reference proteome</keyword>
<dbReference type="HOGENOM" id="CLU_128239_1_0_9"/>
<dbReference type="Proteomes" id="UP000032633">
    <property type="component" value="Chromosome"/>
</dbReference>
<organism evidence="1 2">
    <name type="scientific">Paenibacillus beijingensis</name>
    <dbReference type="NCBI Taxonomy" id="1126833"/>
    <lineage>
        <taxon>Bacteria</taxon>
        <taxon>Bacillati</taxon>
        <taxon>Bacillota</taxon>
        <taxon>Bacilli</taxon>
        <taxon>Bacillales</taxon>
        <taxon>Paenibacillaceae</taxon>
        <taxon>Paenibacillus</taxon>
    </lineage>
</organism>
<evidence type="ECO:0000313" key="1">
    <source>
        <dbReference type="EMBL" id="AJY76738.1"/>
    </source>
</evidence>
<evidence type="ECO:0000313" key="2">
    <source>
        <dbReference type="Proteomes" id="UP000032633"/>
    </source>
</evidence>
<dbReference type="EMBL" id="CP011058">
    <property type="protein sequence ID" value="AJY76738.1"/>
    <property type="molecule type" value="Genomic_DNA"/>
</dbReference>
<protein>
    <recommendedName>
        <fullName evidence="3">DUF4259 domain-containing protein</fullName>
    </recommendedName>
</protein>
<dbReference type="RefSeq" id="WP_045672163.1">
    <property type="nucleotide sequence ID" value="NZ_CP011058.1"/>
</dbReference>
<dbReference type="PATRIC" id="fig|1126833.4.peg.4816"/>
<proteinExistence type="predicted"/>
<dbReference type="STRING" id="1126833.VN24_21925"/>
<dbReference type="Pfam" id="PF14078">
    <property type="entry name" value="DUF4259"/>
    <property type="match status" value="1"/>
</dbReference>
<reference evidence="1 2" key="1">
    <citation type="journal article" date="2015" name="J. Biotechnol.">
        <title>Complete genome sequence of Paenibacillus beijingensis 7188(T) (=DSM 24997(T)), a novel rhizobacterium from jujube garden soil.</title>
        <authorList>
            <person name="Kwak Y."/>
            <person name="Shin J.H."/>
        </authorList>
    </citation>
    <scope>NUCLEOTIDE SEQUENCE [LARGE SCALE GENOMIC DNA]</scope>
    <source>
        <strain evidence="1 2">DSM 24997</strain>
    </source>
</reference>
<gene>
    <name evidence="1" type="ORF">VN24_21925</name>
</gene>